<feature type="region of interest" description="Disordered" evidence="1">
    <location>
        <begin position="616"/>
        <end position="636"/>
    </location>
</feature>
<gene>
    <name evidence="2" type="primary">Fancg</name>
    <name evidence="2" type="ORF">N1851_020250</name>
</gene>
<dbReference type="SMART" id="SM00028">
    <property type="entry name" value="TPR"/>
    <property type="match status" value="5"/>
</dbReference>
<dbReference type="EMBL" id="JAOPHQ010003711">
    <property type="protein sequence ID" value="KAK0142053.1"/>
    <property type="molecule type" value="Genomic_DNA"/>
</dbReference>
<dbReference type="SUPFAM" id="SSF48452">
    <property type="entry name" value="TPR-like"/>
    <property type="match status" value="2"/>
</dbReference>
<dbReference type="PANTHER" id="PTHR15254:SF2">
    <property type="entry name" value="FANCONI ANEMIA GROUP G PROTEIN"/>
    <property type="match status" value="1"/>
</dbReference>
<evidence type="ECO:0000313" key="3">
    <source>
        <dbReference type="Proteomes" id="UP001174136"/>
    </source>
</evidence>
<dbReference type="Gene3D" id="1.25.40.10">
    <property type="entry name" value="Tetratricopeptide repeat domain"/>
    <property type="match status" value="1"/>
</dbReference>
<comment type="caution">
    <text evidence="2">The sequence shown here is derived from an EMBL/GenBank/DDBJ whole genome shotgun (WGS) entry which is preliminary data.</text>
</comment>
<keyword evidence="3" id="KW-1185">Reference proteome</keyword>
<reference evidence="2" key="1">
    <citation type="journal article" date="2023" name="Front. Mar. Sci.">
        <title>A new Merluccius polli reference genome to investigate the effects of global change in West African waters.</title>
        <authorList>
            <person name="Mateo J.L."/>
            <person name="Blanco-Fernandez C."/>
            <person name="Garcia-Vazquez E."/>
            <person name="Machado-Schiaffino G."/>
        </authorList>
    </citation>
    <scope>NUCLEOTIDE SEQUENCE</scope>
    <source>
        <strain evidence="2">C29</strain>
        <tissue evidence="2">Fin</tissue>
    </source>
</reference>
<name>A0AA47NZ13_MERPO</name>
<protein>
    <submittedName>
        <fullName evidence="2">Fanconi anemia group G</fullName>
    </submittedName>
</protein>
<dbReference type="GO" id="GO:0043240">
    <property type="term" value="C:Fanconi anaemia nuclear complex"/>
    <property type="evidence" value="ECO:0007669"/>
    <property type="project" value="InterPro"/>
</dbReference>
<proteinExistence type="predicted"/>
<dbReference type="InterPro" id="IPR039684">
    <property type="entry name" value="FANCG"/>
</dbReference>
<feature type="compositionally biased region" description="Basic and acidic residues" evidence="1">
    <location>
        <begin position="625"/>
        <end position="636"/>
    </location>
</feature>
<organism evidence="2 3">
    <name type="scientific">Merluccius polli</name>
    <name type="common">Benguela hake</name>
    <name type="synonym">Merluccius cadenati</name>
    <dbReference type="NCBI Taxonomy" id="89951"/>
    <lineage>
        <taxon>Eukaryota</taxon>
        <taxon>Metazoa</taxon>
        <taxon>Chordata</taxon>
        <taxon>Craniata</taxon>
        <taxon>Vertebrata</taxon>
        <taxon>Euteleostomi</taxon>
        <taxon>Actinopterygii</taxon>
        <taxon>Neopterygii</taxon>
        <taxon>Teleostei</taxon>
        <taxon>Neoteleostei</taxon>
        <taxon>Acanthomorphata</taxon>
        <taxon>Zeiogadaria</taxon>
        <taxon>Gadariae</taxon>
        <taxon>Gadiformes</taxon>
        <taxon>Gadoidei</taxon>
        <taxon>Merlucciidae</taxon>
        <taxon>Merluccius</taxon>
    </lineage>
</organism>
<dbReference type="InterPro" id="IPR011990">
    <property type="entry name" value="TPR-like_helical_dom_sf"/>
</dbReference>
<evidence type="ECO:0000313" key="2">
    <source>
        <dbReference type="EMBL" id="KAK0142053.1"/>
    </source>
</evidence>
<dbReference type="PANTHER" id="PTHR15254">
    <property type="entry name" value="FANCONI ANEMIA GROUP G PROTEIN FAMILY MEMBER"/>
    <property type="match status" value="1"/>
</dbReference>
<dbReference type="Proteomes" id="UP001174136">
    <property type="component" value="Unassembled WGS sequence"/>
</dbReference>
<dbReference type="GO" id="GO:0036297">
    <property type="term" value="P:interstrand cross-link repair"/>
    <property type="evidence" value="ECO:0007669"/>
    <property type="project" value="InterPro"/>
</dbReference>
<dbReference type="AlphaFoldDB" id="A0AA47NZ13"/>
<accession>A0AA47NZ13</accession>
<sequence length="636" mass="70212">MGNNELVDEWQRQGVHIFSRDQDQSKVKSCSSAFHKLLRKIQGVPATVDLAQLELTVLYNACVFSLAQVSQVSQVSQVQVSQVSQFQVSQAQVSQVQSLLTQGVERALQVMGKNAETSSDRPIFWRAVLNTFGDTHLCLCTLRLLCLQWAVWLSTHRLKHIQDMKEELSSLSARLSALEVEERKKSLATSNPPEIPCVVVEPRRLRELLDICTVVAQGAEWLSDGHHSEALSELRGGFTLPAPRKLLADAHILSGLCLANMGRPQMALQCYMKAVETEPCCVTALHRSIHIYSQLGNTQAEVEGLRLLNTALMRPPTPDSKMNVEVYPLHASMLLSSPSLKSLLSVPSSSSVLHNLALKCVLHGRVAEGVDHYLDLLAALHSDHPHAVGTGGVSAFPRVAELYLETAAALLLAGRPTDCLALCDEVLSTTLELLPERLTLEDPMEDCCEGSGSGSPPRPGSDLDTLDAMLWAGCAHLLQAHCQAHLKDWKLAVTHYTRCINLMGKVCIKRKGFQAQNTSVDPASRHGSKVWTLQRLKGLSFAGRGISFTQRDQLREALRDLQLSTQVSPECVSAGLWLGEVLWRLDRRREATCCWEKSFATESLVEALPLYLQEPKSSPSLDPTILRDRVENRTQT</sequence>
<dbReference type="InterPro" id="IPR019734">
    <property type="entry name" value="TPR_rpt"/>
</dbReference>
<evidence type="ECO:0000256" key="1">
    <source>
        <dbReference type="SAM" id="MobiDB-lite"/>
    </source>
</evidence>